<proteinExistence type="predicted"/>
<evidence type="ECO:0000313" key="2">
    <source>
        <dbReference type="Proteomes" id="UP001177003"/>
    </source>
</evidence>
<dbReference type="EMBL" id="OX465086">
    <property type="protein sequence ID" value="CAI9264496.1"/>
    <property type="molecule type" value="Genomic_DNA"/>
</dbReference>
<dbReference type="Proteomes" id="UP001177003">
    <property type="component" value="Chromosome 0"/>
</dbReference>
<name>A0AA35YA74_LACSI</name>
<keyword evidence="2" id="KW-1185">Reference proteome</keyword>
<gene>
    <name evidence="1" type="ORF">LSALG_LOCUS5145</name>
</gene>
<sequence length="164" mass="19096">MDHWLLEKRAWDRKFIPSERIVWVDVEAVSLSTWSKESFKKILSKWGTIAQLDDDLGEDIYKNRIYILTTIQTIISEVIKVRVGGIIHLIRVKEARGWTPPFVHVFHAPDMVESELQETKQNEENSYCSERNEEVSSDPFSIYGAIEKMKKDVVKNDIHKGFSS</sequence>
<dbReference type="AlphaFoldDB" id="A0AA35YA74"/>
<protein>
    <recommendedName>
        <fullName evidence="3">DUF4283 domain-containing protein</fullName>
    </recommendedName>
</protein>
<evidence type="ECO:0000313" key="1">
    <source>
        <dbReference type="EMBL" id="CAI9264496.1"/>
    </source>
</evidence>
<organism evidence="1 2">
    <name type="scientific">Lactuca saligna</name>
    <name type="common">Willowleaf lettuce</name>
    <dbReference type="NCBI Taxonomy" id="75948"/>
    <lineage>
        <taxon>Eukaryota</taxon>
        <taxon>Viridiplantae</taxon>
        <taxon>Streptophyta</taxon>
        <taxon>Embryophyta</taxon>
        <taxon>Tracheophyta</taxon>
        <taxon>Spermatophyta</taxon>
        <taxon>Magnoliopsida</taxon>
        <taxon>eudicotyledons</taxon>
        <taxon>Gunneridae</taxon>
        <taxon>Pentapetalae</taxon>
        <taxon>asterids</taxon>
        <taxon>campanulids</taxon>
        <taxon>Asterales</taxon>
        <taxon>Asteraceae</taxon>
        <taxon>Cichorioideae</taxon>
        <taxon>Cichorieae</taxon>
        <taxon>Lactucinae</taxon>
        <taxon>Lactuca</taxon>
    </lineage>
</organism>
<accession>A0AA35YA74</accession>
<evidence type="ECO:0008006" key="3">
    <source>
        <dbReference type="Google" id="ProtNLM"/>
    </source>
</evidence>
<reference evidence="1" key="1">
    <citation type="submission" date="2023-04" db="EMBL/GenBank/DDBJ databases">
        <authorList>
            <person name="Vijverberg K."/>
            <person name="Xiong W."/>
            <person name="Schranz E."/>
        </authorList>
    </citation>
    <scope>NUCLEOTIDE SEQUENCE</scope>
</reference>